<protein>
    <submittedName>
        <fullName evidence="2">Uncharacterized protein</fullName>
    </submittedName>
</protein>
<comment type="caution">
    <text evidence="2">The sequence shown here is derived from an EMBL/GenBank/DDBJ whole genome shotgun (WGS) entry which is preliminary data.</text>
</comment>
<dbReference type="Proteomes" id="UP000012089">
    <property type="component" value="Unassembled WGS sequence"/>
</dbReference>
<accession>M6HMH5</accession>
<evidence type="ECO:0000313" key="3">
    <source>
        <dbReference type="Proteomes" id="UP000012089"/>
    </source>
</evidence>
<keyword evidence="1" id="KW-1133">Transmembrane helix</keyword>
<evidence type="ECO:0000256" key="1">
    <source>
        <dbReference type="SAM" id="Phobius"/>
    </source>
</evidence>
<gene>
    <name evidence="2" type="ORF">LEP1GSC158_1144</name>
</gene>
<keyword evidence="1" id="KW-0472">Membrane</keyword>
<evidence type="ECO:0000313" key="2">
    <source>
        <dbReference type="EMBL" id="EMM96577.1"/>
    </source>
</evidence>
<sequence>MPDSVLDVLQKEERSGIIITNYFRYLIALFFLVQIAVNVENGNGKFNFIAFSIYLF</sequence>
<organism evidence="2 3">
    <name type="scientific">Leptospira interrogans serovar Zanoni str. LT2156</name>
    <dbReference type="NCBI Taxonomy" id="1001601"/>
    <lineage>
        <taxon>Bacteria</taxon>
        <taxon>Pseudomonadati</taxon>
        <taxon>Spirochaetota</taxon>
        <taxon>Spirochaetia</taxon>
        <taxon>Leptospirales</taxon>
        <taxon>Leptospiraceae</taxon>
        <taxon>Leptospira</taxon>
    </lineage>
</organism>
<reference evidence="2 3" key="1">
    <citation type="submission" date="2013-01" db="EMBL/GenBank/DDBJ databases">
        <authorList>
            <person name="Harkins D.M."/>
            <person name="Durkin A.S."/>
            <person name="Brinkac L.M."/>
            <person name="Haft D.H."/>
            <person name="Selengut J.D."/>
            <person name="Sanka R."/>
            <person name="DePew J."/>
            <person name="Purushe J."/>
            <person name="Tulsiani S.M."/>
            <person name="Graham G.C."/>
            <person name="Burns M.-A."/>
            <person name="Dohnt M.F."/>
            <person name="Smythe L.D."/>
            <person name="McKay D.B."/>
            <person name="Craig S.B."/>
            <person name="Vinetz J.M."/>
            <person name="Sutton G.G."/>
            <person name="Nierman W.C."/>
            <person name="Fouts D.E."/>
        </authorList>
    </citation>
    <scope>NUCLEOTIDE SEQUENCE [LARGE SCALE GENOMIC DNA]</scope>
    <source>
        <strain evidence="2 3">LT2156</strain>
    </source>
</reference>
<dbReference type="EMBL" id="AFMF02000022">
    <property type="protein sequence ID" value="EMM96577.1"/>
    <property type="molecule type" value="Genomic_DNA"/>
</dbReference>
<name>M6HMH5_LEPIR</name>
<dbReference type="AlphaFoldDB" id="M6HMH5"/>
<proteinExistence type="predicted"/>
<feature type="transmembrane region" description="Helical" evidence="1">
    <location>
        <begin position="22"/>
        <end position="39"/>
    </location>
</feature>
<keyword evidence="1" id="KW-0812">Transmembrane</keyword>